<gene>
    <name evidence="1" type="ORF">AV530_010539</name>
</gene>
<organism evidence="1 2">
    <name type="scientific">Patagioenas fasciata monilis</name>
    <dbReference type="NCBI Taxonomy" id="372326"/>
    <lineage>
        <taxon>Eukaryota</taxon>
        <taxon>Metazoa</taxon>
        <taxon>Chordata</taxon>
        <taxon>Craniata</taxon>
        <taxon>Vertebrata</taxon>
        <taxon>Euteleostomi</taxon>
        <taxon>Archelosauria</taxon>
        <taxon>Archosauria</taxon>
        <taxon>Dinosauria</taxon>
        <taxon>Saurischia</taxon>
        <taxon>Theropoda</taxon>
        <taxon>Coelurosauria</taxon>
        <taxon>Aves</taxon>
        <taxon>Neognathae</taxon>
        <taxon>Neoaves</taxon>
        <taxon>Columbimorphae</taxon>
        <taxon>Columbiformes</taxon>
        <taxon>Columbidae</taxon>
        <taxon>Patagioenas</taxon>
    </lineage>
</organism>
<dbReference type="AlphaFoldDB" id="A0A1V4KF83"/>
<dbReference type="Proteomes" id="UP000190648">
    <property type="component" value="Unassembled WGS sequence"/>
</dbReference>
<protein>
    <submittedName>
        <fullName evidence="1">Uncharacterized protein</fullName>
    </submittedName>
</protein>
<sequence>MQDSIPQRKGALQRPLGYPRTPETLIIYIHIRSLCNDTGEINCEQMDVVIGSLVTNMGSFLRITVIVLKWVLKKLHLLYAG</sequence>
<dbReference type="EMBL" id="LSYS01003385">
    <property type="protein sequence ID" value="OPJ83129.1"/>
    <property type="molecule type" value="Genomic_DNA"/>
</dbReference>
<keyword evidence="2" id="KW-1185">Reference proteome</keyword>
<evidence type="ECO:0000313" key="1">
    <source>
        <dbReference type="EMBL" id="OPJ83129.1"/>
    </source>
</evidence>
<proteinExistence type="predicted"/>
<reference evidence="1 2" key="1">
    <citation type="submission" date="2016-02" db="EMBL/GenBank/DDBJ databases">
        <title>Band-tailed pigeon sequencing and assembly.</title>
        <authorList>
            <person name="Soares A.E."/>
            <person name="Novak B.J."/>
            <person name="Rice E.S."/>
            <person name="O'Connell B."/>
            <person name="Chang D."/>
            <person name="Weber S."/>
            <person name="Shapiro B."/>
        </authorList>
    </citation>
    <scope>NUCLEOTIDE SEQUENCE [LARGE SCALE GENOMIC DNA]</scope>
    <source>
        <strain evidence="1">BTP2013</strain>
        <tissue evidence="1">Blood</tissue>
    </source>
</reference>
<comment type="caution">
    <text evidence="1">The sequence shown here is derived from an EMBL/GenBank/DDBJ whole genome shotgun (WGS) entry which is preliminary data.</text>
</comment>
<evidence type="ECO:0000313" key="2">
    <source>
        <dbReference type="Proteomes" id="UP000190648"/>
    </source>
</evidence>
<name>A0A1V4KF83_PATFA</name>
<accession>A0A1V4KF83</accession>